<evidence type="ECO:0000313" key="1">
    <source>
        <dbReference type="EMBL" id="KKK89791.1"/>
    </source>
</evidence>
<gene>
    <name evidence="1" type="ORF">LCGC14_2729570</name>
</gene>
<dbReference type="EMBL" id="LAZR01049377">
    <property type="protein sequence ID" value="KKK89791.1"/>
    <property type="molecule type" value="Genomic_DNA"/>
</dbReference>
<evidence type="ECO:0008006" key="2">
    <source>
        <dbReference type="Google" id="ProtNLM"/>
    </source>
</evidence>
<protein>
    <recommendedName>
        <fullName evidence="2">Terminase large subunit gp17-like C-terminal domain-containing protein</fullName>
    </recommendedName>
</protein>
<dbReference type="AlphaFoldDB" id="A0A0F9BZC3"/>
<accession>A0A0F9BZC3</accession>
<sequence>MVRHVLEGSRFDPEILKQVKRPRDAIPLSQTAYRSMWVPIEHAKTTWISVVIPLWILAVDQETKIALIGNRAEDAQKPMAVVKWHIENNQLLRADFPELRPDFKAGWSDERIFVERRDRSKDPSTQTSGITGTIQGARMDVVLGDDVQNRKRALSDTMNHADQENWQEVIENRVVDGGICATYGTLQTARDLIATMSRSPGYRHLHLSAYDTDGRYGQKGAPIWMPRKRLKLARKRQGERRFARKYLNKSKDEGGKQLKAKWLHFA</sequence>
<feature type="non-terminal residue" evidence="1">
    <location>
        <position position="266"/>
    </location>
</feature>
<comment type="caution">
    <text evidence="1">The sequence shown here is derived from an EMBL/GenBank/DDBJ whole genome shotgun (WGS) entry which is preliminary data.</text>
</comment>
<proteinExistence type="predicted"/>
<name>A0A0F9BZC3_9ZZZZ</name>
<organism evidence="1">
    <name type="scientific">marine sediment metagenome</name>
    <dbReference type="NCBI Taxonomy" id="412755"/>
    <lineage>
        <taxon>unclassified sequences</taxon>
        <taxon>metagenomes</taxon>
        <taxon>ecological metagenomes</taxon>
    </lineage>
</organism>
<reference evidence="1" key="1">
    <citation type="journal article" date="2015" name="Nature">
        <title>Complex archaea that bridge the gap between prokaryotes and eukaryotes.</title>
        <authorList>
            <person name="Spang A."/>
            <person name="Saw J.H."/>
            <person name="Jorgensen S.L."/>
            <person name="Zaremba-Niedzwiedzka K."/>
            <person name="Martijn J."/>
            <person name="Lind A.E."/>
            <person name="van Eijk R."/>
            <person name="Schleper C."/>
            <person name="Guy L."/>
            <person name="Ettema T.J."/>
        </authorList>
    </citation>
    <scope>NUCLEOTIDE SEQUENCE</scope>
</reference>